<dbReference type="OrthoDB" id="335758at2"/>
<dbReference type="Proteomes" id="UP000297609">
    <property type="component" value="Unassembled WGS sequence"/>
</dbReference>
<evidence type="ECO:0008006" key="4">
    <source>
        <dbReference type="Google" id="ProtNLM"/>
    </source>
</evidence>
<organism evidence="2 3">
    <name type="scientific">Leptospira kemamanensis</name>
    <dbReference type="NCBI Taxonomy" id="2484942"/>
    <lineage>
        <taxon>Bacteria</taxon>
        <taxon>Pseudomonadati</taxon>
        <taxon>Spirochaetota</taxon>
        <taxon>Spirochaetia</taxon>
        <taxon>Leptospirales</taxon>
        <taxon>Leptospiraceae</taxon>
        <taxon>Leptospira</taxon>
    </lineage>
</organism>
<sequence length="178" mass="19970">MKNQKLSKNTISVSLLLSFLLTFFGTACRDTSPDAGWVPLSLITVAKNMEDQEKLNQCMGVLPPGYLCTADLTPFPTNILRVDLRIGNEQISTLDTTSLPYYSGGCTRYYDIVWNDAKILKRSTLFFWRGNKLGVCAIQIQKTNGETKNYLLNLPEEEGKIDVLKEVSIDGMTLTFSR</sequence>
<keyword evidence="1" id="KW-0732">Signal</keyword>
<feature type="chain" id="PRO_5020976141" description="Lipoprotein" evidence="1">
    <location>
        <begin position="30"/>
        <end position="178"/>
    </location>
</feature>
<proteinExistence type="predicted"/>
<comment type="caution">
    <text evidence="2">The sequence shown here is derived from an EMBL/GenBank/DDBJ whole genome shotgun (WGS) entry which is preliminary data.</text>
</comment>
<evidence type="ECO:0000256" key="1">
    <source>
        <dbReference type="SAM" id="SignalP"/>
    </source>
</evidence>
<name>A0A4R9JL57_9LEPT</name>
<evidence type="ECO:0000313" key="2">
    <source>
        <dbReference type="EMBL" id="TGL47313.1"/>
    </source>
</evidence>
<feature type="signal peptide" evidence="1">
    <location>
        <begin position="1"/>
        <end position="29"/>
    </location>
</feature>
<gene>
    <name evidence="2" type="ORF">EHQ59_16980</name>
</gene>
<dbReference type="EMBL" id="RQGG01000050">
    <property type="protein sequence ID" value="TGL47313.1"/>
    <property type="molecule type" value="Genomic_DNA"/>
</dbReference>
<evidence type="ECO:0000313" key="3">
    <source>
        <dbReference type="Proteomes" id="UP000297609"/>
    </source>
</evidence>
<dbReference type="PROSITE" id="PS51257">
    <property type="entry name" value="PROKAR_LIPOPROTEIN"/>
    <property type="match status" value="1"/>
</dbReference>
<keyword evidence="3" id="KW-1185">Reference proteome</keyword>
<accession>A0A4R9JL57</accession>
<dbReference type="RefSeq" id="WP_135621089.1">
    <property type="nucleotide sequence ID" value="NZ_RQGG01000050.1"/>
</dbReference>
<reference evidence="2" key="1">
    <citation type="journal article" date="2019" name="PLoS Negl. Trop. Dis.">
        <title>Revisiting the worldwide diversity of Leptospira species in the environment.</title>
        <authorList>
            <person name="Vincent A.T."/>
            <person name="Schiettekatte O."/>
            <person name="Bourhy P."/>
            <person name="Veyrier F.J."/>
            <person name="Picardeau M."/>
        </authorList>
    </citation>
    <scope>NUCLEOTIDE SEQUENCE [LARGE SCALE GENOMIC DNA]</scope>
    <source>
        <strain evidence="2">201702454</strain>
    </source>
</reference>
<protein>
    <recommendedName>
        <fullName evidence="4">Lipoprotein</fullName>
    </recommendedName>
</protein>
<dbReference type="AlphaFoldDB" id="A0A4R9JL57"/>